<evidence type="ECO:0000313" key="9">
    <source>
        <dbReference type="Proteomes" id="UP001500016"/>
    </source>
</evidence>
<dbReference type="RefSeq" id="WP_344529749.1">
    <property type="nucleotide sequence ID" value="NZ_BAAAPE010000009.1"/>
</dbReference>
<protein>
    <recommendedName>
        <fullName evidence="7">DUF202 domain-containing protein</fullName>
    </recommendedName>
</protein>
<evidence type="ECO:0000256" key="4">
    <source>
        <dbReference type="ARBA" id="ARBA00023136"/>
    </source>
</evidence>
<name>A0ABN2W1B5_9ACTN</name>
<organism evidence="8 9">
    <name type="scientific">Streptomyces albiaxialis</name>
    <dbReference type="NCBI Taxonomy" id="329523"/>
    <lineage>
        <taxon>Bacteria</taxon>
        <taxon>Bacillati</taxon>
        <taxon>Actinomycetota</taxon>
        <taxon>Actinomycetes</taxon>
        <taxon>Kitasatosporales</taxon>
        <taxon>Streptomycetaceae</taxon>
        <taxon>Streptomyces</taxon>
    </lineage>
</organism>
<proteinExistence type="predicted"/>
<evidence type="ECO:0000256" key="1">
    <source>
        <dbReference type="ARBA" id="ARBA00004127"/>
    </source>
</evidence>
<accession>A0ABN2W1B5</accession>
<dbReference type="Proteomes" id="UP001500016">
    <property type="component" value="Unassembled WGS sequence"/>
</dbReference>
<comment type="subcellular location">
    <subcellularLocation>
        <location evidence="1">Endomembrane system</location>
        <topology evidence="1">Multi-pass membrane protein</topology>
    </subcellularLocation>
</comment>
<feature type="transmembrane region" description="Helical" evidence="6">
    <location>
        <begin position="54"/>
        <end position="73"/>
    </location>
</feature>
<comment type="caution">
    <text evidence="8">The sequence shown here is derived from an EMBL/GenBank/DDBJ whole genome shotgun (WGS) entry which is preliminary data.</text>
</comment>
<feature type="domain" description="DUF202" evidence="7">
    <location>
        <begin position="16"/>
        <end position="78"/>
    </location>
</feature>
<gene>
    <name evidence="8" type="ORF">GCM10009801_38660</name>
</gene>
<dbReference type="EMBL" id="BAAAPE010000009">
    <property type="protein sequence ID" value="GAA2080400.1"/>
    <property type="molecule type" value="Genomic_DNA"/>
</dbReference>
<feature type="transmembrane region" description="Helical" evidence="6">
    <location>
        <begin position="94"/>
        <end position="111"/>
    </location>
</feature>
<evidence type="ECO:0000256" key="3">
    <source>
        <dbReference type="ARBA" id="ARBA00022989"/>
    </source>
</evidence>
<evidence type="ECO:0000313" key="8">
    <source>
        <dbReference type="EMBL" id="GAA2080400.1"/>
    </source>
</evidence>
<feature type="region of interest" description="Disordered" evidence="5">
    <location>
        <begin position="1"/>
        <end position="23"/>
    </location>
</feature>
<keyword evidence="3 6" id="KW-1133">Transmembrane helix</keyword>
<dbReference type="InterPro" id="IPR003807">
    <property type="entry name" value="DUF202"/>
</dbReference>
<dbReference type="Pfam" id="PF02656">
    <property type="entry name" value="DUF202"/>
    <property type="match status" value="1"/>
</dbReference>
<sequence length="112" mass="11969">MTTPPETEGPARPLRDPGAQPERTRLAWRRTTLTYVVSVGLALRTVVAGDTGALALTGVALAALSWLAFLAVAHRRIQELGTRETPRALRVGEMRATLACVLLLVAVGVMLL</sequence>
<keyword evidence="9" id="KW-1185">Reference proteome</keyword>
<evidence type="ECO:0000256" key="2">
    <source>
        <dbReference type="ARBA" id="ARBA00022692"/>
    </source>
</evidence>
<keyword evidence="4 6" id="KW-0472">Membrane</keyword>
<reference evidence="8 9" key="1">
    <citation type="journal article" date="2019" name="Int. J. Syst. Evol. Microbiol.">
        <title>The Global Catalogue of Microorganisms (GCM) 10K type strain sequencing project: providing services to taxonomists for standard genome sequencing and annotation.</title>
        <authorList>
            <consortium name="The Broad Institute Genomics Platform"/>
            <consortium name="The Broad Institute Genome Sequencing Center for Infectious Disease"/>
            <person name="Wu L."/>
            <person name="Ma J."/>
        </authorList>
    </citation>
    <scope>NUCLEOTIDE SEQUENCE [LARGE SCALE GENOMIC DNA]</scope>
    <source>
        <strain evidence="8 9">JCM 15478</strain>
    </source>
</reference>
<evidence type="ECO:0000259" key="7">
    <source>
        <dbReference type="Pfam" id="PF02656"/>
    </source>
</evidence>
<keyword evidence="2 6" id="KW-0812">Transmembrane</keyword>
<evidence type="ECO:0000256" key="6">
    <source>
        <dbReference type="SAM" id="Phobius"/>
    </source>
</evidence>
<evidence type="ECO:0000256" key="5">
    <source>
        <dbReference type="SAM" id="MobiDB-lite"/>
    </source>
</evidence>